<name>A0ABR2VNW0_9FUNG</name>
<dbReference type="EMBL" id="JASJQH010008682">
    <property type="protein sequence ID" value="KAK9687300.1"/>
    <property type="molecule type" value="Genomic_DNA"/>
</dbReference>
<proteinExistence type="predicted"/>
<dbReference type="Proteomes" id="UP001479436">
    <property type="component" value="Unassembled WGS sequence"/>
</dbReference>
<protein>
    <submittedName>
        <fullName evidence="2">Uncharacterized protein</fullName>
    </submittedName>
</protein>
<comment type="caution">
    <text evidence="2">The sequence shown here is derived from an EMBL/GenBank/DDBJ whole genome shotgun (WGS) entry which is preliminary data.</text>
</comment>
<organism evidence="2 3">
    <name type="scientific">Basidiobolus ranarum</name>
    <dbReference type="NCBI Taxonomy" id="34480"/>
    <lineage>
        <taxon>Eukaryota</taxon>
        <taxon>Fungi</taxon>
        <taxon>Fungi incertae sedis</taxon>
        <taxon>Zoopagomycota</taxon>
        <taxon>Entomophthoromycotina</taxon>
        <taxon>Basidiobolomycetes</taxon>
        <taxon>Basidiobolales</taxon>
        <taxon>Basidiobolaceae</taxon>
        <taxon>Basidiobolus</taxon>
    </lineage>
</organism>
<evidence type="ECO:0000313" key="2">
    <source>
        <dbReference type="EMBL" id="KAK9687300.1"/>
    </source>
</evidence>
<reference evidence="2 3" key="1">
    <citation type="submission" date="2023-04" db="EMBL/GenBank/DDBJ databases">
        <title>Genome of Basidiobolus ranarum AG-B5.</title>
        <authorList>
            <person name="Stajich J.E."/>
            <person name="Carter-House D."/>
            <person name="Gryganskyi A."/>
        </authorList>
    </citation>
    <scope>NUCLEOTIDE SEQUENCE [LARGE SCALE GENOMIC DNA]</scope>
    <source>
        <strain evidence="2 3">AG-B5</strain>
    </source>
</reference>
<evidence type="ECO:0000256" key="1">
    <source>
        <dbReference type="SAM" id="MobiDB-lite"/>
    </source>
</evidence>
<feature type="region of interest" description="Disordered" evidence="1">
    <location>
        <begin position="1"/>
        <end position="68"/>
    </location>
</feature>
<gene>
    <name evidence="2" type="ORF">K7432_014843</name>
</gene>
<accession>A0ABR2VNW0</accession>
<evidence type="ECO:0000313" key="3">
    <source>
        <dbReference type="Proteomes" id="UP001479436"/>
    </source>
</evidence>
<sequence length="68" mass="7067">MSGRDGRRSRGVYRSTLTQGSSNNSRGSRGPLGNKSDVLARVGGSKESTDRDGDIDMSGSAGGPQPRL</sequence>
<feature type="compositionally biased region" description="Low complexity" evidence="1">
    <location>
        <begin position="20"/>
        <end position="29"/>
    </location>
</feature>
<keyword evidence="3" id="KW-1185">Reference proteome</keyword>